<dbReference type="OMA" id="LCNTMNY"/>
<dbReference type="eggNOG" id="ENOG502R939">
    <property type="taxonomic scope" value="Eukaryota"/>
</dbReference>
<dbReference type="OrthoDB" id="4508208at2759"/>
<keyword evidence="2" id="KW-0472">Membrane</keyword>
<dbReference type="AlphaFoldDB" id="Q2HCJ1"/>
<feature type="compositionally biased region" description="Polar residues" evidence="1">
    <location>
        <begin position="154"/>
        <end position="164"/>
    </location>
</feature>
<feature type="transmembrane region" description="Helical" evidence="2">
    <location>
        <begin position="64"/>
        <end position="89"/>
    </location>
</feature>
<evidence type="ECO:0000313" key="3">
    <source>
        <dbReference type="EMBL" id="EAQ93828.1"/>
    </source>
</evidence>
<dbReference type="Proteomes" id="UP000001056">
    <property type="component" value="Unassembled WGS sequence"/>
</dbReference>
<sequence>MDRRQHGLEAYGTDPETNRFSGIEVVNNTPEKYYVSPEYDQKFPASERPPGAPKNRICGLSRPIFFLTIALSALAILVVGLGAGLGVALSRVQASPNNMNTADGSTNGASQDPLTLSSAVRTLPASSTSAPASTSTPSSTDTATTTSSSTSSSRPKPSNICPSADNSVVKGTVGDVRYRVACDSDFSGSGKETLASFFAATWDDCLRLCNTMNYFQERTDVGCTWNVAGTGQQTPGTCWCLGGADKELVPNVGNVAAVPM</sequence>
<feature type="region of interest" description="Disordered" evidence="1">
    <location>
        <begin position="1"/>
        <end position="20"/>
    </location>
</feature>
<dbReference type="STRING" id="306901.Q2HCJ1"/>
<evidence type="ECO:0000256" key="2">
    <source>
        <dbReference type="SAM" id="Phobius"/>
    </source>
</evidence>
<dbReference type="EMBL" id="CH408029">
    <property type="protein sequence ID" value="EAQ93828.1"/>
    <property type="molecule type" value="Genomic_DNA"/>
</dbReference>
<accession>Q2HCJ1</accession>
<reference evidence="4" key="1">
    <citation type="journal article" date="2015" name="Genome Announc.">
        <title>Draft genome sequence of the cellulolytic fungus Chaetomium globosum.</title>
        <authorList>
            <person name="Cuomo C.A."/>
            <person name="Untereiner W.A."/>
            <person name="Ma L.-J."/>
            <person name="Grabherr M."/>
            <person name="Birren B.W."/>
        </authorList>
    </citation>
    <scope>NUCLEOTIDE SEQUENCE [LARGE SCALE GENOMIC DNA]</scope>
    <source>
        <strain evidence="4">ATCC 6205 / CBS 148.51 / DSM 1962 / NBRC 6347 / NRRL 1970</strain>
    </source>
</reference>
<evidence type="ECO:0008006" key="5">
    <source>
        <dbReference type="Google" id="ProtNLM"/>
    </source>
</evidence>
<organism evidence="3 4">
    <name type="scientific">Chaetomium globosum (strain ATCC 6205 / CBS 148.51 / DSM 1962 / NBRC 6347 / NRRL 1970)</name>
    <name type="common">Soil fungus</name>
    <dbReference type="NCBI Taxonomy" id="306901"/>
    <lineage>
        <taxon>Eukaryota</taxon>
        <taxon>Fungi</taxon>
        <taxon>Dikarya</taxon>
        <taxon>Ascomycota</taxon>
        <taxon>Pezizomycotina</taxon>
        <taxon>Sordariomycetes</taxon>
        <taxon>Sordariomycetidae</taxon>
        <taxon>Sordariales</taxon>
        <taxon>Chaetomiaceae</taxon>
        <taxon>Chaetomium</taxon>
    </lineage>
</organism>
<keyword evidence="4" id="KW-1185">Reference proteome</keyword>
<name>Q2HCJ1_CHAGB</name>
<protein>
    <recommendedName>
        <fullName evidence="5">Apple domain-containing protein</fullName>
    </recommendedName>
</protein>
<keyword evidence="2" id="KW-0812">Transmembrane</keyword>
<dbReference type="RefSeq" id="XP_001221284.1">
    <property type="nucleotide sequence ID" value="XM_001221283.1"/>
</dbReference>
<proteinExistence type="predicted"/>
<gene>
    <name evidence="3" type="ORF">CHGG_02063</name>
</gene>
<keyword evidence="2" id="KW-1133">Transmembrane helix</keyword>
<evidence type="ECO:0000256" key="1">
    <source>
        <dbReference type="SAM" id="MobiDB-lite"/>
    </source>
</evidence>
<dbReference type="InParanoid" id="Q2HCJ1"/>
<dbReference type="HOGENOM" id="CLU_1102584_0_0_1"/>
<evidence type="ECO:0000313" key="4">
    <source>
        <dbReference type="Proteomes" id="UP000001056"/>
    </source>
</evidence>
<feature type="compositionally biased region" description="Low complexity" evidence="1">
    <location>
        <begin position="125"/>
        <end position="153"/>
    </location>
</feature>
<dbReference type="VEuPathDB" id="FungiDB:CHGG_02063"/>
<dbReference type="GeneID" id="4387359"/>
<feature type="region of interest" description="Disordered" evidence="1">
    <location>
        <begin position="125"/>
        <end position="164"/>
    </location>
</feature>